<name>A0ABD5LTN1_PROMI</name>
<protein>
    <recommendedName>
        <fullName evidence="3">Fimbrial subunit</fullName>
    </recommendedName>
</protein>
<proteinExistence type="predicted"/>
<evidence type="ECO:0000256" key="1">
    <source>
        <dbReference type="SAM" id="SignalP"/>
    </source>
</evidence>
<comment type="caution">
    <text evidence="2">The sequence shown here is derived from an EMBL/GenBank/DDBJ whole genome shotgun (WGS) entry which is preliminary data.</text>
</comment>
<reference evidence="2" key="1">
    <citation type="submission" date="2021-05" db="EMBL/GenBank/DDBJ databases">
        <title>First report of NDM-5 and VEB-6 producing Proteus mirabilis isolated from blood of a sepsis patient in Kolkata, India.</title>
        <authorList>
            <person name="Halder G."/>
            <person name="Chaudhuri B."/>
            <person name="Dutta S."/>
        </authorList>
    </citation>
    <scope>NUCLEOTIDE SEQUENCE [LARGE SCALE GENOMIC DNA]</scope>
    <source>
        <strain evidence="2">7049</strain>
    </source>
</reference>
<dbReference type="AlphaFoldDB" id="A0ABD5LTN1"/>
<evidence type="ECO:0008006" key="3">
    <source>
        <dbReference type="Google" id="ProtNLM"/>
    </source>
</evidence>
<accession>A0ABD5LTN1</accession>
<dbReference type="EMBL" id="JADQCH020000002">
    <property type="protein sequence ID" value="MEY2344728.1"/>
    <property type="molecule type" value="Genomic_DNA"/>
</dbReference>
<sequence>MVKFLGLISLTICNWQSQALAANNLDVEFSGELISVACQVASESINKKLFYTIYVGNLLMKMKLVK</sequence>
<gene>
    <name evidence="2" type="ORF">I3679_014300</name>
</gene>
<evidence type="ECO:0000313" key="2">
    <source>
        <dbReference type="EMBL" id="MEY2344728.1"/>
    </source>
</evidence>
<keyword evidence="1" id="KW-0732">Signal</keyword>
<organism evidence="2">
    <name type="scientific">Proteus mirabilis</name>
    <dbReference type="NCBI Taxonomy" id="584"/>
    <lineage>
        <taxon>Bacteria</taxon>
        <taxon>Pseudomonadati</taxon>
        <taxon>Pseudomonadota</taxon>
        <taxon>Gammaproteobacteria</taxon>
        <taxon>Enterobacterales</taxon>
        <taxon>Morganellaceae</taxon>
        <taxon>Proteus</taxon>
    </lineage>
</organism>
<feature type="chain" id="PRO_5044796303" description="Fimbrial subunit" evidence="1">
    <location>
        <begin position="22"/>
        <end position="66"/>
    </location>
</feature>
<feature type="signal peptide" evidence="1">
    <location>
        <begin position="1"/>
        <end position="21"/>
    </location>
</feature>